<dbReference type="InterPro" id="IPR026444">
    <property type="entry name" value="Secre_tail"/>
</dbReference>
<comment type="caution">
    <text evidence="3">The sequence shown here is derived from an EMBL/GenBank/DDBJ whole genome shotgun (WGS) entry which is preliminary data.</text>
</comment>
<organism evidence="3 4">
    <name type="scientific">Hymenobacter rigui</name>
    <dbReference type="NCBI Taxonomy" id="334424"/>
    <lineage>
        <taxon>Bacteria</taxon>
        <taxon>Pseudomonadati</taxon>
        <taxon>Bacteroidota</taxon>
        <taxon>Cytophagia</taxon>
        <taxon>Cytophagales</taxon>
        <taxon>Hymenobacteraceae</taxon>
        <taxon>Hymenobacter</taxon>
    </lineage>
</organism>
<dbReference type="Gene3D" id="2.60.40.2810">
    <property type="match status" value="1"/>
</dbReference>
<feature type="domain" description="DUF11" evidence="2">
    <location>
        <begin position="344"/>
        <end position="445"/>
    </location>
</feature>
<gene>
    <name evidence="3" type="ORF">EI291_10885</name>
</gene>
<dbReference type="Proteomes" id="UP000273500">
    <property type="component" value="Unassembled WGS sequence"/>
</dbReference>
<feature type="compositionally biased region" description="Gly residues" evidence="1">
    <location>
        <begin position="868"/>
        <end position="877"/>
    </location>
</feature>
<dbReference type="RefSeq" id="WP_125419839.1">
    <property type="nucleotide sequence ID" value="NZ_RWIT01000004.1"/>
</dbReference>
<feature type="region of interest" description="Disordered" evidence="1">
    <location>
        <begin position="840"/>
        <end position="877"/>
    </location>
</feature>
<dbReference type="Pfam" id="PF01345">
    <property type="entry name" value="DUF11"/>
    <property type="match status" value="2"/>
</dbReference>
<feature type="domain" description="DUF11" evidence="2">
    <location>
        <begin position="475"/>
        <end position="575"/>
    </location>
</feature>
<dbReference type="EMBL" id="RWIT01000004">
    <property type="protein sequence ID" value="RSK49053.1"/>
    <property type="molecule type" value="Genomic_DNA"/>
</dbReference>
<evidence type="ECO:0000313" key="4">
    <source>
        <dbReference type="Proteomes" id="UP000273500"/>
    </source>
</evidence>
<proteinExistence type="predicted"/>
<dbReference type="AlphaFoldDB" id="A0A428KRF8"/>
<dbReference type="OrthoDB" id="642696at2"/>
<name>A0A428KRF8_9BACT</name>
<dbReference type="NCBIfam" id="TIGR04183">
    <property type="entry name" value="Por_Secre_tail"/>
    <property type="match status" value="1"/>
</dbReference>
<accession>A0A428KRF8</accession>
<reference evidence="3 4" key="1">
    <citation type="submission" date="2018-12" db="EMBL/GenBank/DDBJ databases">
        <authorList>
            <person name="Feng G."/>
            <person name="Zhu H."/>
        </authorList>
    </citation>
    <scope>NUCLEOTIDE SEQUENCE [LARGE SCALE GENOMIC DNA]</scope>
    <source>
        <strain evidence="3 4">KCTC 12533</strain>
    </source>
</reference>
<sequence length="1266" mass="126005">MLLVLLLASSSWVVGLAPRMLPADHRLAVAGPLAADDNFTRSYTAATELTILANDQPGTAALNPASVLLLGSSSSGTTDVAGQGATFSVDATGLVRARPAPFSGSQTTARIRYTVQDQTGAASAPATLTLTLTNAAPLARADAATTPTNTPVTVAVTSNDTDADGAATIRAATVQISSPIGTNGGGTFRVEATGSVTFTPAGGFTGTSSTTYTVQDELGRVSGAAQITITVSNAAPVAVRDVAATLTGTAVQIPVLQNDTDANGYATLVPGSVTLSPSSGVTTGGRFSVNTTTGVVTFVPAAGSTGATIGYRVRDTQGALSNSANITVIITSLSADVQATLRGPATVPAGAYVELSLTLTNAGTVAATSVQGRVRLPAYLSEVTASHNAVYGTTTGAVVFPAADLPAGTSRVHTVRLLMPARTAVSAVGTSTATSADPAALNNDGTQPAALTTCAPVQVADVAALGTGPATVAGPGRVGYQVQAVNYGPSTATQVALAAQLPANLTGVAVSGGGRYDAATGRVTVPAVAEIAARTATSVSISFDTPPAGTIVAAQVWATSTTAQGDPLPANNDSSGPLASWQTTITGPVASTFCPGPATLTAVTSPGQRLNTYYPGLGTAAGTTLRVGPARAAPDAEAIQAGDLVLVMQMQGADLDYSNSAAYGDGLAYEYLPARGHLWSTCWAGRYEYRYVTGSSVTPGAGGTLLLAAPLTAIYQNSDATTNAGARRYQVIRVPRFRSLTLGADAQPAAWDGRTGGVLALQVEGPFEPAGYRLDARGAGFRGGGGVLLGGPAPAGVSTTDWAMRWGTAVHAAKGEGLAGTPRLLNGAGVLLNTGSEGYPGGSMGRGAPANAGGGGTDGNTRNNQNNTGGGGGANGGFGGQGGNAWFVGNATGGNGGEPFLAAQPGRVVLGGGGGAGSTNNGTGGQGAAVNVNNGFNSSGGAGGGIVLLNLDQLVGTGIIDVSGASVTLPVDNDGGGGGGGGGSVVVMSRGSLTGLTVVANGGRGGDNNLAATGPHGPGGGGSAGVVLASGALAAASQAVPGSNGLTGTSAGPDAFGATPGSQLAPLWRTDVLPEELPQVSSCRLVPLPVTLQYFEAVGCAAAAQLRWATAQEINSARFEVERSVDGHRFTRVSSRPAAGQSTTPRTYTFTDYPPAQPLLYYRLRQVDQDSTFTYSGVRVVQLAAPTGQPRLYPNPAAGTVTLDLTALAPDTYSVGIYNLVGQQQQRRTAAGGQLSSWPLDALLPGVYLLEVTAPGFCWRQRIIRQ</sequence>
<keyword evidence="4" id="KW-1185">Reference proteome</keyword>
<evidence type="ECO:0000259" key="2">
    <source>
        <dbReference type="Pfam" id="PF01345"/>
    </source>
</evidence>
<dbReference type="InterPro" id="IPR001434">
    <property type="entry name" value="OmcB-like_DUF11"/>
</dbReference>
<evidence type="ECO:0000256" key="1">
    <source>
        <dbReference type="SAM" id="MobiDB-lite"/>
    </source>
</evidence>
<evidence type="ECO:0000313" key="3">
    <source>
        <dbReference type="EMBL" id="RSK49053.1"/>
    </source>
</evidence>
<protein>
    <submittedName>
        <fullName evidence="3">T9SS C-terminal target domain-containing protein</fullName>
    </submittedName>
</protein>
<dbReference type="Pfam" id="PF17963">
    <property type="entry name" value="Big_9"/>
    <property type="match status" value="2"/>
</dbReference>